<name>D4HQH7_KLEPN</name>
<feature type="region of interest" description="Disordered" evidence="1">
    <location>
        <begin position="9"/>
        <end position="39"/>
    </location>
</feature>
<evidence type="ECO:0000256" key="1">
    <source>
        <dbReference type="SAM" id="MobiDB-lite"/>
    </source>
</evidence>
<keyword evidence="2" id="KW-0614">Plasmid</keyword>
<feature type="compositionally biased region" description="Basic residues" evidence="1">
    <location>
        <begin position="28"/>
        <end position="39"/>
    </location>
</feature>
<geneLocation type="plasmid" evidence="2">
    <name>pKF3-94</name>
</geneLocation>
<dbReference type="EMBL" id="FJ876826">
    <property type="protein sequence ID" value="ADD63423.1"/>
    <property type="molecule type" value="Genomic_DNA"/>
</dbReference>
<dbReference type="AlphaFoldDB" id="D4HQH7"/>
<gene>
    <name evidence="2" type="ORF">pKF94-054</name>
</gene>
<protein>
    <submittedName>
        <fullName evidence="2">Uncharacterized protein</fullName>
    </submittedName>
</protein>
<accession>D4HQH7</accession>
<organism evidence="2">
    <name type="scientific">Klebsiella pneumoniae</name>
    <dbReference type="NCBI Taxonomy" id="573"/>
    <lineage>
        <taxon>Bacteria</taxon>
        <taxon>Pseudomonadati</taxon>
        <taxon>Pseudomonadota</taxon>
        <taxon>Gammaproteobacteria</taxon>
        <taxon>Enterobacterales</taxon>
        <taxon>Enterobacteriaceae</taxon>
        <taxon>Klebsiella/Raoultella group</taxon>
        <taxon>Klebsiella</taxon>
        <taxon>Klebsiella pneumoniae complex</taxon>
    </lineage>
</organism>
<reference evidence="2" key="1">
    <citation type="journal article" date="2010" name="PLoS ONE">
        <title>Sequencing and genetic variation of multidrug resistance plasmids in Klebsiella pneumoniae.</title>
        <authorList>
            <person name="Zhao F."/>
            <person name="Bai J."/>
            <person name="Wu J."/>
            <person name="Liu J."/>
            <person name="Zhou M."/>
            <person name="Xia S."/>
            <person name="Wang S."/>
            <person name="Yao X."/>
            <person name="Yi H."/>
            <person name="Lin M."/>
            <person name="Gao S."/>
            <person name="Zhou T."/>
            <person name="Xu Z."/>
            <person name="Niu Y."/>
            <person name="Bao Q."/>
        </authorList>
    </citation>
    <scope>NUCLEOTIDE SEQUENCE</scope>
    <source>
        <strain evidence="2">KF3</strain>
        <plasmid evidence="2">pKF3-94</plasmid>
    </source>
</reference>
<evidence type="ECO:0000313" key="2">
    <source>
        <dbReference type="EMBL" id="ADD63423.1"/>
    </source>
</evidence>
<sequence length="39" mass="4004">MLVYALAANGSQTGEGYIQGAGSAGPRKTSKPRPRQLNG</sequence>
<proteinExistence type="predicted"/>